<keyword evidence="1" id="KW-1133">Transmembrane helix</keyword>
<evidence type="ECO:0000313" key="2">
    <source>
        <dbReference type="EMBL" id="RDY25639.1"/>
    </source>
</evidence>
<name>A0A371IYT4_9FIRM</name>
<keyword evidence="1" id="KW-0812">Transmembrane</keyword>
<dbReference type="OrthoDB" id="9979011at2"/>
<keyword evidence="1" id="KW-0472">Membrane</keyword>
<comment type="caution">
    <text evidence="2">The sequence shown here is derived from an EMBL/GenBank/DDBJ whole genome shotgun (WGS) entry which is preliminary data.</text>
</comment>
<accession>A0A371IYT4</accession>
<evidence type="ECO:0000256" key="1">
    <source>
        <dbReference type="SAM" id="Phobius"/>
    </source>
</evidence>
<gene>
    <name evidence="2" type="ORF">CHL78_017235</name>
</gene>
<keyword evidence="3" id="KW-1185">Reference proteome</keyword>
<evidence type="ECO:0000313" key="3">
    <source>
        <dbReference type="Proteomes" id="UP000215694"/>
    </source>
</evidence>
<dbReference type="RefSeq" id="WP_094368200.1">
    <property type="nucleotide sequence ID" value="NZ_NOJY02000057.1"/>
</dbReference>
<dbReference type="AlphaFoldDB" id="A0A371IYT4"/>
<sequence length="76" mass="8742">MKRKSLADMALVISVISMVLVFLKLFGLIEIPLVVINLLFITLLSMMTWINYKNNKKIQMFAGIFILLIYMGFSIL</sequence>
<organism evidence="2 3">
    <name type="scientific">Romboutsia weinsteinii</name>
    <dbReference type="NCBI Taxonomy" id="2020949"/>
    <lineage>
        <taxon>Bacteria</taxon>
        <taxon>Bacillati</taxon>
        <taxon>Bacillota</taxon>
        <taxon>Clostridia</taxon>
        <taxon>Peptostreptococcales</taxon>
        <taxon>Peptostreptococcaceae</taxon>
        <taxon>Romboutsia</taxon>
    </lineage>
</organism>
<reference evidence="2 3" key="1">
    <citation type="journal article" date="2017" name="Genome Announc.">
        <title>Draft Genome Sequence of Romboutsia weinsteinii sp. nov. Strain CCRI-19649(T) Isolated from Surface Water.</title>
        <authorList>
            <person name="Maheux A.F."/>
            <person name="Boudreau D.K."/>
            <person name="Berube E."/>
            <person name="Boissinot M."/>
            <person name="Cantin P."/>
            <person name="Raymond F."/>
            <person name="Corbeil J."/>
            <person name="Omar R.F."/>
            <person name="Bergeron M.G."/>
        </authorList>
    </citation>
    <scope>NUCLEOTIDE SEQUENCE [LARGE SCALE GENOMIC DNA]</scope>
    <source>
        <strain evidence="2 3">CCRI-19649</strain>
    </source>
</reference>
<feature type="transmembrane region" description="Helical" evidence="1">
    <location>
        <begin position="58"/>
        <end position="75"/>
    </location>
</feature>
<dbReference type="EMBL" id="NOJY02000057">
    <property type="protein sequence ID" value="RDY25639.1"/>
    <property type="molecule type" value="Genomic_DNA"/>
</dbReference>
<proteinExistence type="predicted"/>
<protein>
    <submittedName>
        <fullName evidence="2">Uncharacterized protein</fullName>
    </submittedName>
</protein>
<dbReference type="Proteomes" id="UP000215694">
    <property type="component" value="Unassembled WGS sequence"/>
</dbReference>